<dbReference type="AlphaFoldDB" id="A0A6N7KTD2"/>
<dbReference type="InterPro" id="IPR032808">
    <property type="entry name" value="DoxX"/>
</dbReference>
<evidence type="ECO:0000313" key="7">
    <source>
        <dbReference type="Proteomes" id="UP000450000"/>
    </source>
</evidence>
<evidence type="ECO:0000256" key="4">
    <source>
        <dbReference type="ARBA" id="ARBA00023136"/>
    </source>
</evidence>
<evidence type="ECO:0000256" key="2">
    <source>
        <dbReference type="ARBA" id="ARBA00022692"/>
    </source>
</evidence>
<name>A0A6N7KTD2_9ACTN</name>
<dbReference type="RefSeq" id="WP_153461952.1">
    <property type="nucleotide sequence ID" value="NZ_WBOF01000001.1"/>
</dbReference>
<protein>
    <submittedName>
        <fullName evidence="6">DoxX family protein</fullName>
    </submittedName>
</protein>
<dbReference type="GO" id="GO:0016020">
    <property type="term" value="C:membrane"/>
    <property type="evidence" value="ECO:0007669"/>
    <property type="project" value="UniProtKB-SubCell"/>
</dbReference>
<dbReference type="EMBL" id="WBOF01000001">
    <property type="protein sequence ID" value="MQS13597.1"/>
    <property type="molecule type" value="Genomic_DNA"/>
</dbReference>
<organism evidence="6 7">
    <name type="scientific">Streptomyces kaniharaensis</name>
    <dbReference type="NCBI Taxonomy" id="212423"/>
    <lineage>
        <taxon>Bacteria</taxon>
        <taxon>Bacillati</taxon>
        <taxon>Actinomycetota</taxon>
        <taxon>Actinomycetes</taxon>
        <taxon>Kitasatosporales</taxon>
        <taxon>Streptomycetaceae</taxon>
        <taxon>Streptomyces</taxon>
    </lineage>
</organism>
<sequence length="115" mass="11753">MSVAHTIVTVLGALMAGFSAGAVFFKAEFVVGPLAEYGVPRAWWTWLGVAKAAGAIGLLVGFVVPVIGELAAIGLVLYFTGAVITVLRARAYAHVPFPIIYAVPAAASLVLGLAA</sequence>
<evidence type="ECO:0000256" key="1">
    <source>
        <dbReference type="ARBA" id="ARBA00004141"/>
    </source>
</evidence>
<feature type="transmembrane region" description="Helical" evidence="5">
    <location>
        <begin position="70"/>
        <end position="89"/>
    </location>
</feature>
<feature type="transmembrane region" description="Helical" evidence="5">
    <location>
        <begin position="43"/>
        <end position="63"/>
    </location>
</feature>
<feature type="transmembrane region" description="Helical" evidence="5">
    <location>
        <begin position="95"/>
        <end position="114"/>
    </location>
</feature>
<keyword evidence="7" id="KW-1185">Reference proteome</keyword>
<dbReference type="OrthoDB" id="2629817at2"/>
<evidence type="ECO:0000313" key="6">
    <source>
        <dbReference type="EMBL" id="MQS13597.1"/>
    </source>
</evidence>
<evidence type="ECO:0000256" key="5">
    <source>
        <dbReference type="SAM" id="Phobius"/>
    </source>
</evidence>
<comment type="caution">
    <text evidence="6">The sequence shown here is derived from an EMBL/GenBank/DDBJ whole genome shotgun (WGS) entry which is preliminary data.</text>
</comment>
<evidence type="ECO:0000256" key="3">
    <source>
        <dbReference type="ARBA" id="ARBA00022989"/>
    </source>
</evidence>
<proteinExistence type="predicted"/>
<keyword evidence="4 5" id="KW-0472">Membrane</keyword>
<accession>A0A6N7KTD2</accession>
<dbReference type="Pfam" id="PF13564">
    <property type="entry name" value="DoxX_2"/>
    <property type="match status" value="1"/>
</dbReference>
<gene>
    <name evidence="6" type="ORF">F7Q99_15295</name>
</gene>
<keyword evidence="2 5" id="KW-0812">Transmembrane</keyword>
<comment type="subcellular location">
    <subcellularLocation>
        <location evidence="1">Membrane</location>
        <topology evidence="1">Multi-pass membrane protein</topology>
    </subcellularLocation>
</comment>
<keyword evidence="3 5" id="KW-1133">Transmembrane helix</keyword>
<dbReference type="Proteomes" id="UP000450000">
    <property type="component" value="Unassembled WGS sequence"/>
</dbReference>
<reference evidence="6 7" key="1">
    <citation type="submission" date="2019-09" db="EMBL/GenBank/DDBJ databases">
        <title>Genome Sequences of Streptomyces kaniharaensis ATCC 21070.</title>
        <authorList>
            <person name="Zhu W."/>
            <person name="De Crecy-Lagard V."/>
            <person name="Richards N.G."/>
        </authorList>
    </citation>
    <scope>NUCLEOTIDE SEQUENCE [LARGE SCALE GENOMIC DNA]</scope>
    <source>
        <strain evidence="6 7">SF-557</strain>
    </source>
</reference>